<sequence length="176" mass="18923">MLSYQQNRHFEGLSRSSGAPDWGDEWEAENAVRTKLLKIRLSLSDAEAGFQVRHNGEQEADACTKMPVGSMEVPGDSSAGNLPVIHAVDTSIGPNFSPSPAVASPNVSQTEMPTAALKTHFHVQGLIRNPGQGGQGSFAMAIGLTGRREYRKRKKVLFHSSMGLSPTTLPPIIEEG</sequence>
<name>A0ACC4D976_PURLI</name>
<dbReference type="Proteomes" id="UP001638806">
    <property type="component" value="Unassembled WGS sequence"/>
</dbReference>
<gene>
    <name evidence="1" type="ORF">ACCO45_012807</name>
</gene>
<organism evidence="1 2">
    <name type="scientific">Purpureocillium lilacinum</name>
    <name type="common">Paecilomyces lilacinus</name>
    <dbReference type="NCBI Taxonomy" id="33203"/>
    <lineage>
        <taxon>Eukaryota</taxon>
        <taxon>Fungi</taxon>
        <taxon>Dikarya</taxon>
        <taxon>Ascomycota</taxon>
        <taxon>Pezizomycotina</taxon>
        <taxon>Sordariomycetes</taxon>
        <taxon>Hypocreomycetidae</taxon>
        <taxon>Hypocreales</taxon>
        <taxon>Ophiocordycipitaceae</taxon>
        <taxon>Purpureocillium</taxon>
    </lineage>
</organism>
<proteinExistence type="predicted"/>
<accession>A0ACC4D976</accession>
<protein>
    <submittedName>
        <fullName evidence="1">Uncharacterized protein</fullName>
    </submittedName>
</protein>
<keyword evidence="2" id="KW-1185">Reference proteome</keyword>
<evidence type="ECO:0000313" key="2">
    <source>
        <dbReference type="Proteomes" id="UP001638806"/>
    </source>
</evidence>
<dbReference type="EMBL" id="JBGNUJ010000012">
    <property type="protein sequence ID" value="KAL3952864.1"/>
    <property type="molecule type" value="Genomic_DNA"/>
</dbReference>
<evidence type="ECO:0000313" key="1">
    <source>
        <dbReference type="EMBL" id="KAL3952864.1"/>
    </source>
</evidence>
<comment type="caution">
    <text evidence="1">The sequence shown here is derived from an EMBL/GenBank/DDBJ whole genome shotgun (WGS) entry which is preliminary data.</text>
</comment>
<reference evidence="1" key="1">
    <citation type="submission" date="2024-12" db="EMBL/GenBank/DDBJ databases">
        <title>Comparative genomics and development of molecular markers within Purpureocillium lilacinum and among Purpureocillium species.</title>
        <authorList>
            <person name="Yeh Z.-Y."/>
            <person name="Ni N.-T."/>
            <person name="Lo P.-H."/>
            <person name="Mushyakhwo K."/>
            <person name="Lin C.-F."/>
            <person name="Nai Y.-S."/>
        </authorList>
    </citation>
    <scope>NUCLEOTIDE SEQUENCE</scope>
    <source>
        <strain evidence="1">NCHU-NPUST-175</strain>
    </source>
</reference>